<proteinExistence type="inferred from homology"/>
<evidence type="ECO:0000256" key="1">
    <source>
        <dbReference type="ARBA" id="ARBA00007316"/>
    </source>
</evidence>
<reference evidence="11 12" key="1">
    <citation type="submission" date="2019-01" db="EMBL/GenBank/DDBJ databases">
        <authorList>
            <person name="Chen W.-M."/>
        </authorList>
    </citation>
    <scope>NUCLEOTIDE SEQUENCE [LARGE SCALE GENOMIC DNA]</scope>
    <source>
        <strain evidence="11 12">HPM-16</strain>
    </source>
</reference>
<dbReference type="EMBL" id="SACQ01000004">
    <property type="protein sequence ID" value="RVU30762.1"/>
    <property type="molecule type" value="Genomic_DNA"/>
</dbReference>
<gene>
    <name evidence="11" type="ORF">EOE65_10665</name>
</gene>
<dbReference type="CDD" id="cd05387">
    <property type="entry name" value="BY-kinase"/>
    <property type="match status" value="1"/>
</dbReference>
<evidence type="ECO:0000256" key="3">
    <source>
        <dbReference type="ARBA" id="ARBA00022679"/>
    </source>
</evidence>
<name>A0A437Q894_9GAMM</name>
<dbReference type="InterPro" id="IPR027417">
    <property type="entry name" value="P-loop_NTPase"/>
</dbReference>
<dbReference type="PANTHER" id="PTHR32309:SF13">
    <property type="entry name" value="FERRIC ENTEROBACTIN TRANSPORT PROTEIN FEPE"/>
    <property type="match status" value="1"/>
</dbReference>
<dbReference type="SUPFAM" id="SSF52540">
    <property type="entry name" value="P-loop containing nucleoside triphosphate hydrolases"/>
    <property type="match status" value="1"/>
</dbReference>
<keyword evidence="6" id="KW-0067">ATP-binding</keyword>
<evidence type="ECO:0000256" key="8">
    <source>
        <dbReference type="ARBA" id="ARBA00051245"/>
    </source>
</evidence>
<evidence type="ECO:0000256" key="5">
    <source>
        <dbReference type="ARBA" id="ARBA00022777"/>
    </source>
</evidence>
<comment type="caution">
    <text evidence="11">The sequence shown here is derived from an EMBL/GenBank/DDBJ whole genome shotgun (WGS) entry which is preliminary data.</text>
</comment>
<keyword evidence="4" id="KW-0547">Nucleotide-binding</keyword>
<protein>
    <recommendedName>
        <fullName evidence="2">non-specific protein-tyrosine kinase</fullName>
        <ecNumber evidence="2">2.7.10.2</ecNumber>
    </recommendedName>
</protein>
<evidence type="ECO:0000313" key="12">
    <source>
        <dbReference type="Proteomes" id="UP000282818"/>
    </source>
</evidence>
<keyword evidence="5" id="KW-0418">Kinase</keyword>
<dbReference type="EC" id="2.7.10.2" evidence="2"/>
<accession>A0A437Q894</accession>
<comment type="similarity">
    <text evidence="1">Belongs to the CpsD/CapB family.</text>
</comment>
<evidence type="ECO:0000256" key="9">
    <source>
        <dbReference type="SAM" id="MobiDB-lite"/>
    </source>
</evidence>
<keyword evidence="3" id="KW-0808">Transferase</keyword>
<dbReference type="GO" id="GO:0004713">
    <property type="term" value="F:protein tyrosine kinase activity"/>
    <property type="evidence" value="ECO:0007669"/>
    <property type="project" value="TreeGrafter"/>
</dbReference>
<evidence type="ECO:0000259" key="10">
    <source>
        <dbReference type="Pfam" id="PF13614"/>
    </source>
</evidence>
<sequence length="303" mass="32283">MSIIEKAIRNLDKNQDVGANSSNLSASQEEVVAAEPVSSAPQQPATSVVPEGVESEHGFINIPVSRLAALGMLSPSMPNSQIAEEYRGIKRPLLLNIDGKGATEVQHANLIMVASALPGEGKTFSAVNLALSIAMEQGKSVLFVDADVSKASAGALLGVPKDSVGLIDLLEDKTLGFRDVVLKTNIPNLRILPSGKLHQRATELLASDDMKSFMLELSQRYPDRIIVFDSPPLLLTTEARVLANFMGQIVFVVAAGKTSHEAVTDALQYIGNDTVVGMVLNRSNIKASARYGYGYGYGYGGRT</sequence>
<comment type="catalytic activity">
    <reaction evidence="8">
        <text>L-tyrosyl-[protein] + ATP = O-phospho-L-tyrosyl-[protein] + ADP + H(+)</text>
        <dbReference type="Rhea" id="RHEA:10596"/>
        <dbReference type="Rhea" id="RHEA-COMP:10136"/>
        <dbReference type="Rhea" id="RHEA-COMP:20101"/>
        <dbReference type="ChEBI" id="CHEBI:15378"/>
        <dbReference type="ChEBI" id="CHEBI:30616"/>
        <dbReference type="ChEBI" id="CHEBI:46858"/>
        <dbReference type="ChEBI" id="CHEBI:61978"/>
        <dbReference type="ChEBI" id="CHEBI:456216"/>
        <dbReference type="EC" id="2.7.10.2"/>
    </reaction>
</comment>
<evidence type="ECO:0000256" key="7">
    <source>
        <dbReference type="ARBA" id="ARBA00023137"/>
    </source>
</evidence>
<dbReference type="Proteomes" id="UP000282818">
    <property type="component" value="Unassembled WGS sequence"/>
</dbReference>
<evidence type="ECO:0000313" key="11">
    <source>
        <dbReference type="EMBL" id="RVU30762.1"/>
    </source>
</evidence>
<feature type="region of interest" description="Disordered" evidence="9">
    <location>
        <begin position="15"/>
        <end position="45"/>
    </location>
</feature>
<keyword evidence="12" id="KW-1185">Reference proteome</keyword>
<dbReference type="RefSeq" id="WP_127694298.1">
    <property type="nucleotide sequence ID" value="NZ_SACQ01000004.1"/>
</dbReference>
<evidence type="ECO:0000256" key="6">
    <source>
        <dbReference type="ARBA" id="ARBA00022840"/>
    </source>
</evidence>
<evidence type="ECO:0000256" key="4">
    <source>
        <dbReference type="ARBA" id="ARBA00022741"/>
    </source>
</evidence>
<keyword evidence="7" id="KW-0829">Tyrosine-protein kinase</keyword>
<evidence type="ECO:0000256" key="2">
    <source>
        <dbReference type="ARBA" id="ARBA00011903"/>
    </source>
</evidence>
<feature type="domain" description="AAA" evidence="10">
    <location>
        <begin position="110"/>
        <end position="243"/>
    </location>
</feature>
<dbReference type="GO" id="GO:0005886">
    <property type="term" value="C:plasma membrane"/>
    <property type="evidence" value="ECO:0007669"/>
    <property type="project" value="TreeGrafter"/>
</dbReference>
<dbReference type="InterPro" id="IPR005702">
    <property type="entry name" value="Wzc-like_C"/>
</dbReference>
<dbReference type="PANTHER" id="PTHR32309">
    <property type="entry name" value="TYROSINE-PROTEIN KINASE"/>
    <property type="match status" value="1"/>
</dbReference>
<organism evidence="11 12">
    <name type="scientific">Neptunomonas marina</name>
    <dbReference type="NCBI Taxonomy" id="1815562"/>
    <lineage>
        <taxon>Bacteria</taxon>
        <taxon>Pseudomonadati</taxon>
        <taxon>Pseudomonadota</taxon>
        <taxon>Gammaproteobacteria</taxon>
        <taxon>Oceanospirillales</taxon>
        <taxon>Oceanospirillaceae</taxon>
        <taxon>Neptunomonas</taxon>
    </lineage>
</organism>
<dbReference type="AlphaFoldDB" id="A0A437Q894"/>
<dbReference type="InterPro" id="IPR025669">
    <property type="entry name" value="AAA_dom"/>
</dbReference>
<dbReference type="Pfam" id="PF13614">
    <property type="entry name" value="AAA_31"/>
    <property type="match status" value="1"/>
</dbReference>
<dbReference type="Gene3D" id="3.40.50.300">
    <property type="entry name" value="P-loop containing nucleotide triphosphate hydrolases"/>
    <property type="match status" value="1"/>
</dbReference>
<feature type="compositionally biased region" description="Polar residues" evidence="9">
    <location>
        <begin position="17"/>
        <end position="28"/>
    </location>
</feature>
<dbReference type="InterPro" id="IPR050445">
    <property type="entry name" value="Bact_polysacc_biosynth/exp"/>
</dbReference>
<dbReference type="NCBIfam" id="TIGR03018">
    <property type="entry name" value="pepcterm_TyrKin"/>
    <property type="match status" value="1"/>
</dbReference>